<feature type="region of interest" description="Disordered" evidence="1">
    <location>
        <begin position="121"/>
        <end position="142"/>
    </location>
</feature>
<feature type="compositionally biased region" description="Polar residues" evidence="1">
    <location>
        <begin position="126"/>
        <end position="142"/>
    </location>
</feature>
<accession>A0AAV7MU04</accession>
<keyword evidence="3" id="KW-1185">Reference proteome</keyword>
<protein>
    <submittedName>
        <fullName evidence="2">Uncharacterized protein</fullName>
    </submittedName>
</protein>
<evidence type="ECO:0000313" key="2">
    <source>
        <dbReference type="EMBL" id="KAJ1107236.1"/>
    </source>
</evidence>
<gene>
    <name evidence="2" type="ORF">NDU88_004629</name>
</gene>
<dbReference type="AlphaFoldDB" id="A0AAV7MU04"/>
<evidence type="ECO:0000256" key="1">
    <source>
        <dbReference type="SAM" id="MobiDB-lite"/>
    </source>
</evidence>
<comment type="caution">
    <text evidence="2">The sequence shown here is derived from an EMBL/GenBank/DDBJ whole genome shotgun (WGS) entry which is preliminary data.</text>
</comment>
<reference evidence="2" key="1">
    <citation type="journal article" date="2022" name="bioRxiv">
        <title>Sequencing and chromosome-scale assembly of the giantPleurodeles waltlgenome.</title>
        <authorList>
            <person name="Brown T."/>
            <person name="Elewa A."/>
            <person name="Iarovenko S."/>
            <person name="Subramanian E."/>
            <person name="Araus A.J."/>
            <person name="Petzold A."/>
            <person name="Susuki M."/>
            <person name="Suzuki K.-i.T."/>
            <person name="Hayashi T."/>
            <person name="Toyoda A."/>
            <person name="Oliveira C."/>
            <person name="Osipova E."/>
            <person name="Leigh N.D."/>
            <person name="Simon A."/>
            <person name="Yun M.H."/>
        </authorList>
    </citation>
    <scope>NUCLEOTIDE SEQUENCE</scope>
    <source>
        <strain evidence="2">20211129_DDA</strain>
        <tissue evidence="2">Liver</tissue>
    </source>
</reference>
<dbReference type="Proteomes" id="UP001066276">
    <property type="component" value="Chromosome 9"/>
</dbReference>
<organism evidence="2 3">
    <name type="scientific">Pleurodeles waltl</name>
    <name type="common">Iberian ribbed newt</name>
    <dbReference type="NCBI Taxonomy" id="8319"/>
    <lineage>
        <taxon>Eukaryota</taxon>
        <taxon>Metazoa</taxon>
        <taxon>Chordata</taxon>
        <taxon>Craniata</taxon>
        <taxon>Vertebrata</taxon>
        <taxon>Euteleostomi</taxon>
        <taxon>Amphibia</taxon>
        <taxon>Batrachia</taxon>
        <taxon>Caudata</taxon>
        <taxon>Salamandroidea</taxon>
        <taxon>Salamandridae</taxon>
        <taxon>Pleurodelinae</taxon>
        <taxon>Pleurodeles</taxon>
    </lineage>
</organism>
<sequence length="142" mass="15149">MVRGAWRMATRVGPTPLGCLRPGPFVVMLADDSSLPESAGGAAGLAVLRCGPGGVGVPAVEHLTGDVWERAETLYANLLIRAMRDKKETENKCRCYGNRALGIAWGTRRNTRLSRQLPARIAAHGKNSSTHARPISSVSTSN</sequence>
<name>A0AAV7MU04_PLEWA</name>
<dbReference type="EMBL" id="JANPWB010000013">
    <property type="protein sequence ID" value="KAJ1107236.1"/>
    <property type="molecule type" value="Genomic_DNA"/>
</dbReference>
<evidence type="ECO:0000313" key="3">
    <source>
        <dbReference type="Proteomes" id="UP001066276"/>
    </source>
</evidence>
<proteinExistence type="predicted"/>